<accession>A0A8H6SMC6</accession>
<dbReference type="OrthoDB" id="3107577at2759"/>
<dbReference type="GeneID" id="59347150"/>
<gene>
    <name evidence="1" type="ORF">MIND_00795000</name>
</gene>
<evidence type="ECO:0000313" key="1">
    <source>
        <dbReference type="EMBL" id="KAF7302278.1"/>
    </source>
</evidence>
<evidence type="ECO:0000313" key="2">
    <source>
        <dbReference type="Proteomes" id="UP000636479"/>
    </source>
</evidence>
<keyword evidence="2" id="KW-1185">Reference proteome</keyword>
<protein>
    <submittedName>
        <fullName evidence="1">Uncharacterized protein</fullName>
    </submittedName>
</protein>
<sequence length="254" mass="28568">MWSPHGHTRQNTSSLPPPVYAAAGNPTSHWWNQTFITGPARSVVAFALTDCTDDIIEQLAPMLARTPDVKIQLRTVEDSKMDQIYTLFRHIESRAGDTALVREFQTALWLRAKSARYIMHPGLPALIQADRYRDHQSSSARRAEQELLEASPYSTTWFPETFNPVYPRSVVQFALIDSVGDIVKDLEPFLMRNYAVRAQIHAARKTVDQINILLSWLDAQPGNAALISAFQGAVYTHSGIEWALNARLIARLGK</sequence>
<dbReference type="RefSeq" id="XP_037220278.1">
    <property type="nucleotide sequence ID" value="XM_037364634.1"/>
</dbReference>
<name>A0A8H6SMC6_9AGAR</name>
<dbReference type="AlphaFoldDB" id="A0A8H6SMC6"/>
<organism evidence="1 2">
    <name type="scientific">Mycena indigotica</name>
    <dbReference type="NCBI Taxonomy" id="2126181"/>
    <lineage>
        <taxon>Eukaryota</taxon>
        <taxon>Fungi</taxon>
        <taxon>Dikarya</taxon>
        <taxon>Basidiomycota</taxon>
        <taxon>Agaricomycotina</taxon>
        <taxon>Agaricomycetes</taxon>
        <taxon>Agaricomycetidae</taxon>
        <taxon>Agaricales</taxon>
        <taxon>Marasmiineae</taxon>
        <taxon>Mycenaceae</taxon>
        <taxon>Mycena</taxon>
    </lineage>
</organism>
<dbReference type="Proteomes" id="UP000636479">
    <property type="component" value="Unassembled WGS sequence"/>
</dbReference>
<reference evidence="1" key="1">
    <citation type="submission" date="2020-05" db="EMBL/GenBank/DDBJ databases">
        <title>Mycena genomes resolve the evolution of fungal bioluminescence.</title>
        <authorList>
            <person name="Tsai I.J."/>
        </authorList>
    </citation>
    <scope>NUCLEOTIDE SEQUENCE</scope>
    <source>
        <strain evidence="1">171206Taipei</strain>
    </source>
</reference>
<dbReference type="EMBL" id="JACAZF010000006">
    <property type="protein sequence ID" value="KAF7302278.1"/>
    <property type="molecule type" value="Genomic_DNA"/>
</dbReference>
<proteinExistence type="predicted"/>
<comment type="caution">
    <text evidence="1">The sequence shown here is derived from an EMBL/GenBank/DDBJ whole genome shotgun (WGS) entry which is preliminary data.</text>
</comment>